<evidence type="ECO:0000313" key="2">
    <source>
        <dbReference type="EMBL" id="EFH81908.1"/>
    </source>
</evidence>
<keyword evidence="2" id="KW-0489">Methyltransferase</keyword>
<dbReference type="AlphaFoldDB" id="D6TZB8"/>
<reference evidence="2 3" key="1">
    <citation type="journal article" date="2011" name="Stand. Genomic Sci.">
        <title>Non-contiguous finished genome sequence and contextual data of the filamentous soil bacterium Ktedonobacter racemifer type strain (SOSP1-21).</title>
        <authorList>
            <person name="Chang Y.J."/>
            <person name="Land M."/>
            <person name="Hauser L."/>
            <person name="Chertkov O."/>
            <person name="Del Rio T.G."/>
            <person name="Nolan M."/>
            <person name="Copeland A."/>
            <person name="Tice H."/>
            <person name="Cheng J.F."/>
            <person name="Lucas S."/>
            <person name="Han C."/>
            <person name="Goodwin L."/>
            <person name="Pitluck S."/>
            <person name="Ivanova N."/>
            <person name="Ovchinikova G."/>
            <person name="Pati A."/>
            <person name="Chen A."/>
            <person name="Palaniappan K."/>
            <person name="Mavromatis K."/>
            <person name="Liolios K."/>
            <person name="Brettin T."/>
            <person name="Fiebig A."/>
            <person name="Rohde M."/>
            <person name="Abt B."/>
            <person name="Goker M."/>
            <person name="Detter J.C."/>
            <person name="Woyke T."/>
            <person name="Bristow J."/>
            <person name="Eisen J.A."/>
            <person name="Markowitz V."/>
            <person name="Hugenholtz P."/>
            <person name="Kyrpides N.C."/>
            <person name="Klenk H.P."/>
            <person name="Lapidus A."/>
        </authorList>
    </citation>
    <scope>NUCLEOTIDE SEQUENCE [LARGE SCALE GENOMIC DNA]</scope>
    <source>
        <strain evidence="3">DSM 44963</strain>
    </source>
</reference>
<dbReference type="EMBL" id="ADVG01000004">
    <property type="protein sequence ID" value="EFH81908.1"/>
    <property type="molecule type" value="Genomic_DNA"/>
</dbReference>
<dbReference type="GO" id="GO:0032259">
    <property type="term" value="P:methylation"/>
    <property type="evidence" value="ECO:0007669"/>
    <property type="project" value="UniProtKB-KW"/>
</dbReference>
<dbReference type="PANTHER" id="PTHR43591">
    <property type="entry name" value="METHYLTRANSFERASE"/>
    <property type="match status" value="1"/>
</dbReference>
<dbReference type="Pfam" id="PF13649">
    <property type="entry name" value="Methyltransf_25"/>
    <property type="match status" value="1"/>
</dbReference>
<dbReference type="Proteomes" id="UP000004508">
    <property type="component" value="Unassembled WGS sequence"/>
</dbReference>
<comment type="caution">
    <text evidence="2">The sequence shown here is derived from an EMBL/GenBank/DDBJ whole genome shotgun (WGS) entry which is preliminary data.</text>
</comment>
<dbReference type="eggNOG" id="COG2226">
    <property type="taxonomic scope" value="Bacteria"/>
</dbReference>
<evidence type="ECO:0000313" key="3">
    <source>
        <dbReference type="Proteomes" id="UP000004508"/>
    </source>
</evidence>
<dbReference type="InterPro" id="IPR029063">
    <property type="entry name" value="SAM-dependent_MTases_sf"/>
</dbReference>
<feature type="domain" description="Methyltransferase" evidence="1">
    <location>
        <begin position="59"/>
        <end position="157"/>
    </location>
</feature>
<gene>
    <name evidence="2" type="ORF">Krac_2667</name>
</gene>
<dbReference type="SUPFAM" id="SSF53335">
    <property type="entry name" value="S-adenosyl-L-methionine-dependent methyltransferases"/>
    <property type="match status" value="1"/>
</dbReference>
<keyword evidence="3" id="KW-1185">Reference proteome</keyword>
<name>D6TZB8_KTERA</name>
<dbReference type="PANTHER" id="PTHR43591:SF24">
    <property type="entry name" value="2-METHOXY-6-POLYPRENYL-1,4-BENZOQUINOL METHYLASE, MITOCHONDRIAL"/>
    <property type="match status" value="1"/>
</dbReference>
<evidence type="ECO:0000259" key="1">
    <source>
        <dbReference type="Pfam" id="PF13649"/>
    </source>
</evidence>
<dbReference type="Gene3D" id="3.40.50.150">
    <property type="entry name" value="Vaccinia Virus protein VP39"/>
    <property type="match status" value="1"/>
</dbReference>
<keyword evidence="2" id="KW-0808">Transferase</keyword>
<sequence>MSEMSRESHQREREDTYALDPEDTAEMLRLMNQDRLVTQGMGGLFPELDNQLPKGYGRIIDIGCGPGSWVLNVAYEYPEVEVLGLDVSKRMIKYAHTQAQTEGRENAIFMEGNVLKSLPFPDNSFDLVNARFMVGVIMRDVWPQVVEELYRIVRPGGIIRLTEPDDMGTSNSQALEELMCFAAMALHQLGYGFSPHGRSFGITPLLGEFLHDAGCEQIQHRPHAFDFSYGTTFNQSQYENWRSGFMSLLPLFKKCNLTTDEEFQVLYERMQQEMLAENFRALWYMLTVWGFKPFKLEEVAFQVAEEAIKHQESQPLAEAMGEI</sequence>
<proteinExistence type="predicted"/>
<protein>
    <submittedName>
        <fullName evidence="2">Methyltransferase type 11</fullName>
    </submittedName>
</protein>
<dbReference type="CDD" id="cd02440">
    <property type="entry name" value="AdoMet_MTases"/>
    <property type="match status" value="1"/>
</dbReference>
<dbReference type="STRING" id="485913.Krac_2667"/>
<dbReference type="GO" id="GO:0008168">
    <property type="term" value="F:methyltransferase activity"/>
    <property type="evidence" value="ECO:0007669"/>
    <property type="project" value="UniProtKB-KW"/>
</dbReference>
<accession>D6TZB8</accession>
<dbReference type="InterPro" id="IPR041698">
    <property type="entry name" value="Methyltransf_25"/>
</dbReference>
<organism evidence="2 3">
    <name type="scientific">Ktedonobacter racemifer DSM 44963</name>
    <dbReference type="NCBI Taxonomy" id="485913"/>
    <lineage>
        <taxon>Bacteria</taxon>
        <taxon>Bacillati</taxon>
        <taxon>Chloroflexota</taxon>
        <taxon>Ktedonobacteria</taxon>
        <taxon>Ktedonobacterales</taxon>
        <taxon>Ktedonobacteraceae</taxon>
        <taxon>Ktedonobacter</taxon>
    </lineage>
</organism>
<dbReference type="InParanoid" id="D6TZB8"/>